<proteinExistence type="inferred from homology"/>
<organism evidence="9 10">
    <name type="scientific">Colletotrichum tofieldiae</name>
    <dbReference type="NCBI Taxonomy" id="708197"/>
    <lineage>
        <taxon>Eukaryota</taxon>
        <taxon>Fungi</taxon>
        <taxon>Dikarya</taxon>
        <taxon>Ascomycota</taxon>
        <taxon>Pezizomycotina</taxon>
        <taxon>Sordariomycetes</taxon>
        <taxon>Hypocreomycetidae</taxon>
        <taxon>Glomerellales</taxon>
        <taxon>Glomerellaceae</taxon>
        <taxon>Colletotrichum</taxon>
        <taxon>Colletotrichum spaethianum species complex</taxon>
    </lineage>
</organism>
<name>A0A166YQF3_9PEZI</name>
<evidence type="ECO:0000256" key="3">
    <source>
        <dbReference type="ARBA" id="ARBA00022989"/>
    </source>
</evidence>
<evidence type="ECO:0000256" key="1">
    <source>
        <dbReference type="ARBA" id="ARBA00004141"/>
    </source>
</evidence>
<evidence type="ECO:0000256" key="6">
    <source>
        <dbReference type="SAM" id="MobiDB-lite"/>
    </source>
</evidence>
<reference evidence="9 10" key="1">
    <citation type="submission" date="2015-06" db="EMBL/GenBank/DDBJ databases">
        <title>Survival trade-offs in plant roots during colonization by closely related pathogenic and mutualistic fungi.</title>
        <authorList>
            <person name="Hacquard S."/>
            <person name="Kracher B."/>
            <person name="Hiruma K."/>
            <person name="Weinman A."/>
            <person name="Muench P."/>
            <person name="Garrido Oter R."/>
            <person name="Ver Loren van Themaat E."/>
            <person name="Dallerey J.-F."/>
            <person name="Damm U."/>
            <person name="Henrissat B."/>
            <person name="Lespinet O."/>
            <person name="Thon M."/>
            <person name="Kemen E."/>
            <person name="McHardy A.C."/>
            <person name="Schulze-Lefert P."/>
            <person name="O'Connell R.J."/>
        </authorList>
    </citation>
    <scope>NUCLEOTIDE SEQUENCE [LARGE SCALE GENOMIC DNA]</scope>
    <source>
        <strain evidence="9 10">0861</strain>
    </source>
</reference>
<dbReference type="PANTHER" id="PTHR33048">
    <property type="entry name" value="PTH11-LIKE INTEGRAL MEMBRANE PROTEIN (AFU_ORTHOLOGUE AFUA_5G11245)"/>
    <property type="match status" value="1"/>
</dbReference>
<keyword evidence="2 7" id="KW-0812">Transmembrane</keyword>
<dbReference type="STRING" id="708197.A0A166YQF3"/>
<dbReference type="GO" id="GO:0016020">
    <property type="term" value="C:membrane"/>
    <property type="evidence" value="ECO:0007669"/>
    <property type="project" value="UniProtKB-SubCell"/>
</dbReference>
<feature type="transmembrane region" description="Helical" evidence="7">
    <location>
        <begin position="86"/>
        <end position="115"/>
    </location>
</feature>
<gene>
    <name evidence="9" type="ORF">CT0861_05681</name>
</gene>
<dbReference type="PANTHER" id="PTHR33048:SF47">
    <property type="entry name" value="INTEGRAL MEMBRANE PROTEIN-RELATED"/>
    <property type="match status" value="1"/>
</dbReference>
<feature type="non-terminal residue" evidence="9">
    <location>
        <position position="1"/>
    </location>
</feature>
<accession>A0A166YQF3</accession>
<feature type="transmembrane region" description="Helical" evidence="7">
    <location>
        <begin position="212"/>
        <end position="233"/>
    </location>
</feature>
<dbReference type="InterPro" id="IPR052337">
    <property type="entry name" value="SAT4-like"/>
</dbReference>
<evidence type="ECO:0000313" key="9">
    <source>
        <dbReference type="EMBL" id="KZL77936.1"/>
    </source>
</evidence>
<feature type="domain" description="Rhodopsin" evidence="8">
    <location>
        <begin position="88"/>
        <end position="273"/>
    </location>
</feature>
<comment type="similarity">
    <text evidence="5">Belongs to the SAT4 family.</text>
</comment>
<evidence type="ECO:0000256" key="5">
    <source>
        <dbReference type="ARBA" id="ARBA00038359"/>
    </source>
</evidence>
<feature type="transmembrane region" description="Helical" evidence="7">
    <location>
        <begin position="55"/>
        <end position="74"/>
    </location>
</feature>
<keyword evidence="4 7" id="KW-0472">Membrane</keyword>
<keyword evidence="10" id="KW-1185">Reference proteome</keyword>
<dbReference type="AlphaFoldDB" id="A0A166YQF3"/>
<comment type="subcellular location">
    <subcellularLocation>
        <location evidence="1">Membrane</location>
        <topology evidence="1">Multi-pass membrane protein</topology>
    </subcellularLocation>
</comment>
<comment type="caution">
    <text evidence="9">The sequence shown here is derived from an EMBL/GenBank/DDBJ whole genome shotgun (WGS) entry which is preliminary data.</text>
</comment>
<dbReference type="InterPro" id="IPR049326">
    <property type="entry name" value="Rhodopsin_dom_fungi"/>
</dbReference>
<evidence type="ECO:0000256" key="2">
    <source>
        <dbReference type="ARBA" id="ARBA00022692"/>
    </source>
</evidence>
<evidence type="ECO:0000256" key="4">
    <source>
        <dbReference type="ARBA" id="ARBA00023136"/>
    </source>
</evidence>
<sequence length="338" mass="38593">LTSGCLCKDSSYIETYRLCVRASCDMANVLIAKNATWTWCDYHYQNQTGSKFEKVVLVIITALAFFLRQLAKILRLSAWGADDYMLVLGYVFFAFEVLYTISIGALKASILFFYLHIFRLVNPAFTTVLWCTQASNFANCVAFTVAKLNQCKPFSYSWEGWDGRHLGRCVNLHAMLISHAALNVAMNVWMLALPMTQVLWLNLRKRQKVEVLSMFGLGIFIIIVSAIRLNVLFKFRNFSNPTHDVFYLHMWSYIELSVAVIVSCLPSIRQVWRELVPRLKTKIGLGPSAHATRSGESARRLNDIMVFSEDQLSPKGSNRFMPSHFTSQRNEGLEESLH</sequence>
<feature type="transmembrane region" description="Helical" evidence="7">
    <location>
        <begin position="245"/>
        <end position="268"/>
    </location>
</feature>
<evidence type="ECO:0000256" key="7">
    <source>
        <dbReference type="SAM" id="Phobius"/>
    </source>
</evidence>
<feature type="region of interest" description="Disordered" evidence="6">
    <location>
        <begin position="313"/>
        <end position="338"/>
    </location>
</feature>
<feature type="transmembrane region" description="Helical" evidence="7">
    <location>
        <begin position="180"/>
        <end position="200"/>
    </location>
</feature>
<dbReference type="Pfam" id="PF20684">
    <property type="entry name" value="Fung_rhodopsin"/>
    <property type="match status" value="1"/>
</dbReference>
<dbReference type="Proteomes" id="UP000076552">
    <property type="component" value="Unassembled WGS sequence"/>
</dbReference>
<dbReference type="EMBL" id="LFIV01000004">
    <property type="protein sequence ID" value="KZL77936.1"/>
    <property type="molecule type" value="Genomic_DNA"/>
</dbReference>
<evidence type="ECO:0000313" key="10">
    <source>
        <dbReference type="Proteomes" id="UP000076552"/>
    </source>
</evidence>
<keyword evidence="3 7" id="KW-1133">Transmembrane helix</keyword>
<protein>
    <submittedName>
        <fullName evidence="9">CFEM domain-containing protein</fullName>
    </submittedName>
</protein>
<evidence type="ECO:0000259" key="8">
    <source>
        <dbReference type="Pfam" id="PF20684"/>
    </source>
</evidence>